<organism evidence="3 4">
    <name type="scientific">Fusarium flagelliforme</name>
    <dbReference type="NCBI Taxonomy" id="2675880"/>
    <lineage>
        <taxon>Eukaryota</taxon>
        <taxon>Fungi</taxon>
        <taxon>Dikarya</taxon>
        <taxon>Ascomycota</taxon>
        <taxon>Pezizomycotina</taxon>
        <taxon>Sordariomycetes</taxon>
        <taxon>Hypocreomycetidae</taxon>
        <taxon>Hypocreales</taxon>
        <taxon>Nectriaceae</taxon>
        <taxon>Fusarium</taxon>
        <taxon>Fusarium incarnatum-equiseti species complex</taxon>
    </lineage>
</organism>
<dbReference type="InterPro" id="IPR052895">
    <property type="entry name" value="HetReg/Transcr_Mod"/>
</dbReference>
<dbReference type="InterPro" id="IPR010730">
    <property type="entry name" value="HET"/>
</dbReference>
<dbReference type="STRING" id="2594813.A0A395N1U7"/>
<keyword evidence="1" id="KW-0040">ANK repeat</keyword>
<dbReference type="SMART" id="SM00248">
    <property type="entry name" value="ANK"/>
    <property type="match status" value="5"/>
</dbReference>
<proteinExistence type="predicted"/>
<sequence length="734" mass="82203">MASQRVKSVTETRDEYGREPLWHATDKRFGNVVKLLVESGANLECADNTDCTPSMVAIKRRDKKLTQFLLEKGAKMRPDSENNYSPLCYAARNGDEAIVDLILDHGADVNFLSDEKRTALHIATLEGHIMVMKMLIEADADVTLKDANGRTALSLAKENSNDAAIRLLCQSGSLRHAYRREDKKADETSFNEKRSYKYQPLTMTSSIRIIELYPENPGEILSFQLEEVPLASTTSFDALSYEWQEKVGTVPVQCDDRKILITPNCKAAMEKLRLRNKSRYLWIDAVCINQVDDHVRNQQVAIMGEIFRAADKVIMWLGEETEFISAAFEALPAVATAQRRLLHEAGELTDEGESSQGDEDDRIMLQCMLNDKKIVGAFENLMGRTYWTRAWVLPEIIIAGSRGLVMCGNQSCDWSTLRFGMPRHRFCGFGLTPAVFDSSLADKYATKGEIPFADVVDVLQTLDATDIRDKVFASLGVASSAKELVERPVADYTMSVQQVFVYATRYIIDSDGLWSAWRLGIRHSTKQVSGLPSWVPDFNQRPLREGRELFGLSSVLCHLGIAEAPVTTDISLQIGGCILDRVVFKLKLTKDLDISTILLLVVEALGKGNQSIYDLYPVGDGFDINSTIGDQKGRMQSIRSLRMSTNAGALLDTIFRLIWFSCSGDDGIKTNEDIADEAFSLLLGYMVWTPSRKVDALEPPDYAKQAAKPWLEESTNAEAFTDLRLTIWCFWKTC</sequence>
<evidence type="ECO:0000313" key="4">
    <source>
        <dbReference type="Proteomes" id="UP000265631"/>
    </source>
</evidence>
<dbReference type="PANTHER" id="PTHR24148">
    <property type="entry name" value="ANKYRIN REPEAT DOMAIN-CONTAINING PROTEIN 39 HOMOLOG-RELATED"/>
    <property type="match status" value="1"/>
</dbReference>
<dbReference type="SUPFAM" id="SSF48403">
    <property type="entry name" value="Ankyrin repeat"/>
    <property type="match status" value="1"/>
</dbReference>
<dbReference type="InterPro" id="IPR036770">
    <property type="entry name" value="Ankyrin_rpt-contain_sf"/>
</dbReference>
<feature type="repeat" description="ANK" evidence="1">
    <location>
        <begin position="16"/>
        <end position="48"/>
    </location>
</feature>
<dbReference type="AlphaFoldDB" id="A0A395N1U7"/>
<accession>A0A395N1U7</accession>
<dbReference type="PANTHER" id="PTHR24148:SF64">
    <property type="entry name" value="HETEROKARYON INCOMPATIBILITY DOMAIN-CONTAINING PROTEIN"/>
    <property type="match status" value="1"/>
</dbReference>
<dbReference type="InterPro" id="IPR002110">
    <property type="entry name" value="Ankyrin_rpt"/>
</dbReference>
<keyword evidence="4" id="KW-1185">Reference proteome</keyword>
<dbReference type="PROSITE" id="PS50297">
    <property type="entry name" value="ANK_REP_REGION"/>
    <property type="match status" value="2"/>
</dbReference>
<comment type="caution">
    <text evidence="3">The sequence shown here is derived from an EMBL/GenBank/DDBJ whole genome shotgun (WGS) entry which is preliminary data.</text>
</comment>
<feature type="repeat" description="ANK" evidence="1">
    <location>
        <begin position="115"/>
        <end position="147"/>
    </location>
</feature>
<dbReference type="Proteomes" id="UP000265631">
    <property type="component" value="Unassembled WGS sequence"/>
</dbReference>
<feature type="repeat" description="ANK" evidence="1">
    <location>
        <begin position="82"/>
        <end position="114"/>
    </location>
</feature>
<evidence type="ECO:0000313" key="3">
    <source>
        <dbReference type="EMBL" id="RFN53509.1"/>
    </source>
</evidence>
<reference evidence="3 4" key="1">
    <citation type="journal article" date="2018" name="PLoS Pathog.">
        <title>Evolution of structural diversity of trichothecenes, a family of toxins produced by plant pathogenic and entomopathogenic fungi.</title>
        <authorList>
            <person name="Proctor R.H."/>
            <person name="McCormick S.P."/>
            <person name="Kim H.S."/>
            <person name="Cardoza R.E."/>
            <person name="Stanley A.M."/>
            <person name="Lindo L."/>
            <person name="Kelly A."/>
            <person name="Brown D.W."/>
            <person name="Lee T."/>
            <person name="Vaughan M.M."/>
            <person name="Alexander N.J."/>
            <person name="Busman M."/>
            <person name="Gutierrez S."/>
        </authorList>
    </citation>
    <scope>NUCLEOTIDE SEQUENCE [LARGE SCALE GENOMIC DNA]</scope>
    <source>
        <strain evidence="3 4">NRRL 13405</strain>
    </source>
</reference>
<name>A0A395N1U7_9HYPO</name>
<dbReference type="EMBL" id="PXXK01000042">
    <property type="protein sequence ID" value="RFN53509.1"/>
    <property type="molecule type" value="Genomic_DNA"/>
</dbReference>
<evidence type="ECO:0000259" key="2">
    <source>
        <dbReference type="Pfam" id="PF06985"/>
    </source>
</evidence>
<evidence type="ECO:0000256" key="1">
    <source>
        <dbReference type="PROSITE-ProRule" id="PRU00023"/>
    </source>
</evidence>
<dbReference type="Pfam" id="PF12796">
    <property type="entry name" value="Ank_2"/>
    <property type="match status" value="2"/>
</dbReference>
<dbReference type="Pfam" id="PF06985">
    <property type="entry name" value="HET"/>
    <property type="match status" value="1"/>
</dbReference>
<protein>
    <submittedName>
        <fullName evidence="3">Putative heterokaryon incompatibility protein</fullName>
    </submittedName>
</protein>
<dbReference type="Gene3D" id="1.25.40.20">
    <property type="entry name" value="Ankyrin repeat-containing domain"/>
    <property type="match status" value="1"/>
</dbReference>
<feature type="domain" description="Heterokaryon incompatibility" evidence="2">
    <location>
        <begin position="236"/>
        <end position="395"/>
    </location>
</feature>
<dbReference type="PROSITE" id="PS50088">
    <property type="entry name" value="ANK_REPEAT"/>
    <property type="match status" value="3"/>
</dbReference>
<gene>
    <name evidence="3" type="ORF">FIE12Z_2334</name>
</gene>